<dbReference type="AlphaFoldDB" id="A0A915KSI0"/>
<keyword evidence="1" id="KW-1133">Transmembrane helix</keyword>
<dbReference type="Proteomes" id="UP000887565">
    <property type="component" value="Unplaced"/>
</dbReference>
<reference evidence="3" key="1">
    <citation type="submission" date="2022-11" db="UniProtKB">
        <authorList>
            <consortium name="WormBaseParasite"/>
        </authorList>
    </citation>
    <scope>IDENTIFICATION</scope>
</reference>
<feature type="transmembrane region" description="Helical" evidence="1">
    <location>
        <begin position="113"/>
        <end position="133"/>
    </location>
</feature>
<keyword evidence="2" id="KW-1185">Reference proteome</keyword>
<keyword evidence="1" id="KW-0812">Transmembrane</keyword>
<evidence type="ECO:0000256" key="1">
    <source>
        <dbReference type="SAM" id="Phobius"/>
    </source>
</evidence>
<proteinExistence type="predicted"/>
<keyword evidence="1" id="KW-0472">Membrane</keyword>
<evidence type="ECO:0000313" key="2">
    <source>
        <dbReference type="Proteomes" id="UP000887565"/>
    </source>
</evidence>
<evidence type="ECO:0000313" key="3">
    <source>
        <dbReference type="WBParaSite" id="nRc.2.0.1.t41849-RA"/>
    </source>
</evidence>
<protein>
    <submittedName>
        <fullName evidence="3">Uncharacterized protein</fullName>
    </submittedName>
</protein>
<sequence length="136" mass="15484">MTAGLFKFLRALSRRVALSVVDTRSLDDFAAWMSKRFILNLHKHPKLYGTSAFDSHPHYKSCPEPGHFGHPVAGKVVIRKSTCKSTKWTTGGADNLYSNGAPQKDEKMIVKSFLFWYYIFGYFMPTSMNYFSVSIT</sequence>
<dbReference type="WBParaSite" id="nRc.2.0.1.t41849-RA">
    <property type="protein sequence ID" value="nRc.2.0.1.t41849-RA"/>
    <property type="gene ID" value="nRc.2.0.1.g41849"/>
</dbReference>
<accession>A0A915KSI0</accession>
<organism evidence="2 3">
    <name type="scientific">Romanomermis culicivorax</name>
    <name type="common">Nematode worm</name>
    <dbReference type="NCBI Taxonomy" id="13658"/>
    <lineage>
        <taxon>Eukaryota</taxon>
        <taxon>Metazoa</taxon>
        <taxon>Ecdysozoa</taxon>
        <taxon>Nematoda</taxon>
        <taxon>Enoplea</taxon>
        <taxon>Dorylaimia</taxon>
        <taxon>Mermithida</taxon>
        <taxon>Mermithoidea</taxon>
        <taxon>Mermithidae</taxon>
        <taxon>Romanomermis</taxon>
    </lineage>
</organism>
<name>A0A915KSI0_ROMCU</name>